<evidence type="ECO:0000256" key="1">
    <source>
        <dbReference type="ARBA" id="ARBA00004141"/>
    </source>
</evidence>
<evidence type="ECO:0000256" key="8">
    <source>
        <dbReference type="PROSITE-ProRule" id="PRU00703"/>
    </source>
</evidence>
<evidence type="ECO:0000256" key="5">
    <source>
        <dbReference type="ARBA" id="ARBA00022842"/>
    </source>
</evidence>
<evidence type="ECO:0000256" key="6">
    <source>
        <dbReference type="ARBA" id="ARBA00022989"/>
    </source>
</evidence>
<dbReference type="InterPro" id="IPR006669">
    <property type="entry name" value="MgtE_transporter"/>
</dbReference>
<evidence type="ECO:0000256" key="9">
    <source>
        <dbReference type="RuleBase" id="RU362011"/>
    </source>
</evidence>
<dbReference type="Gene3D" id="1.25.60.10">
    <property type="entry name" value="MgtE N-terminal domain-like"/>
    <property type="match status" value="1"/>
</dbReference>
<keyword evidence="8" id="KW-0129">CBS domain</keyword>
<dbReference type="OrthoDB" id="9790355at2"/>
<dbReference type="SUPFAM" id="SSF161093">
    <property type="entry name" value="MgtE membrane domain-like"/>
    <property type="match status" value="1"/>
</dbReference>
<dbReference type="GO" id="GO:0046872">
    <property type="term" value="F:metal ion binding"/>
    <property type="evidence" value="ECO:0007669"/>
    <property type="project" value="UniProtKB-KW"/>
</dbReference>
<evidence type="ECO:0000313" key="11">
    <source>
        <dbReference type="EMBL" id="QBN19172.1"/>
    </source>
</evidence>
<keyword evidence="4 9" id="KW-0812">Transmembrane</keyword>
<evidence type="ECO:0000256" key="4">
    <source>
        <dbReference type="ARBA" id="ARBA00022692"/>
    </source>
</evidence>
<dbReference type="Pfam" id="PF01769">
    <property type="entry name" value="MgtE"/>
    <property type="match status" value="1"/>
</dbReference>
<dbReference type="GO" id="GO:0005886">
    <property type="term" value="C:plasma membrane"/>
    <property type="evidence" value="ECO:0007669"/>
    <property type="project" value="UniProtKB-SubCell"/>
</dbReference>
<sequence length="469" mass="52911">MEFKISKELIQELEQLIQSKNDQQLEVLLNDMHHADFAEILDEVSIEEATYIFKVLDSEKTAEILLELEDDLREKILSRLSPKEIAEELDELETNDAADIIGELSKDRKAEVISELQDIEHAKGIVDLLRYDEDTAGGIMHKELVKVNENWNVMTCVKEMRIQAENISKVHSIYVVDDDNKLKGRLSLKDLLTAPTTKTPISEFYIRKLNYVDVETADVEVARIMDKYDLEAIPVVDELGRLVGRITIDDVIDVIKDEIEKRDTEDIQKFGGLEALELPYVQTRLFEMVKKRATWLVVLFLGEMFTASAMGFFEGEIEKAVVLALFVPLIISSGGNSGSQAATLIIRAMALKELDLKDWWFVMKKEIASGFLLGSILGIVGFIRIMIWQQTGLYQYGIHWFAVAMTVSISLVFIVLWGTLSGSMIPFLLKKLKLDPATSSAPFVATLVDVTGLVIYFTIASLLLKGKLL</sequence>
<dbReference type="Proteomes" id="UP000291124">
    <property type="component" value="Chromosome"/>
</dbReference>
<feature type="transmembrane region" description="Helical" evidence="9">
    <location>
        <begin position="325"/>
        <end position="346"/>
    </location>
</feature>
<comment type="function">
    <text evidence="9">Acts as a magnesium transporter.</text>
</comment>
<feature type="transmembrane region" description="Helical" evidence="9">
    <location>
        <begin position="293"/>
        <end position="313"/>
    </location>
</feature>
<dbReference type="EMBL" id="CP037933">
    <property type="protein sequence ID" value="QBN19172.1"/>
    <property type="molecule type" value="Genomic_DNA"/>
</dbReference>
<keyword evidence="9" id="KW-1003">Cell membrane</keyword>
<reference evidence="12" key="1">
    <citation type="submission" date="2019-03" db="EMBL/GenBank/DDBJ databases">
        <title>Flavobacterium sp.</title>
        <authorList>
            <person name="Kim H."/>
        </authorList>
    </citation>
    <scope>NUCLEOTIDE SEQUENCE [LARGE SCALE GENOMIC DNA]</scope>
    <source>
        <strain evidence="12">GS13</strain>
    </source>
</reference>
<dbReference type="AlphaFoldDB" id="A0A4V1AGT6"/>
<dbReference type="PANTHER" id="PTHR43773">
    <property type="entry name" value="MAGNESIUM TRANSPORTER MGTE"/>
    <property type="match status" value="1"/>
</dbReference>
<dbReference type="GO" id="GO:0015095">
    <property type="term" value="F:magnesium ion transmembrane transporter activity"/>
    <property type="evidence" value="ECO:0007669"/>
    <property type="project" value="UniProtKB-UniRule"/>
</dbReference>
<keyword evidence="7 9" id="KW-0472">Membrane</keyword>
<feature type="domain" description="CBS" evidence="10">
    <location>
        <begin position="140"/>
        <end position="203"/>
    </location>
</feature>
<keyword evidence="12" id="KW-1185">Reference proteome</keyword>
<dbReference type="InterPro" id="IPR006667">
    <property type="entry name" value="SLC41_membr_dom"/>
</dbReference>
<comment type="subunit">
    <text evidence="9">Homodimer.</text>
</comment>
<proteinExistence type="inferred from homology"/>
<organism evidence="11 12">
    <name type="scientific">Flavobacterium nackdongense</name>
    <dbReference type="NCBI Taxonomy" id="2547394"/>
    <lineage>
        <taxon>Bacteria</taxon>
        <taxon>Pseudomonadati</taxon>
        <taxon>Bacteroidota</taxon>
        <taxon>Flavobacteriia</taxon>
        <taxon>Flavobacteriales</taxon>
        <taxon>Flavobacteriaceae</taxon>
        <taxon>Flavobacterium</taxon>
    </lineage>
</organism>
<dbReference type="InterPro" id="IPR036739">
    <property type="entry name" value="SLC41_membr_dom_sf"/>
</dbReference>
<dbReference type="NCBIfam" id="TIGR00400">
    <property type="entry name" value="mgtE"/>
    <property type="match status" value="1"/>
</dbReference>
<feature type="domain" description="CBS" evidence="10">
    <location>
        <begin position="205"/>
        <end position="261"/>
    </location>
</feature>
<dbReference type="Gene3D" id="3.10.580.10">
    <property type="entry name" value="CBS-domain"/>
    <property type="match status" value="1"/>
</dbReference>
<gene>
    <name evidence="11" type="primary">mgtE</name>
    <name evidence="11" type="ORF">E1750_10290</name>
</gene>
<dbReference type="InterPro" id="IPR038076">
    <property type="entry name" value="MgtE_N_sf"/>
</dbReference>
<dbReference type="SUPFAM" id="SSF158791">
    <property type="entry name" value="MgtE N-terminal domain-like"/>
    <property type="match status" value="1"/>
</dbReference>
<dbReference type="PROSITE" id="PS51371">
    <property type="entry name" value="CBS"/>
    <property type="match status" value="2"/>
</dbReference>
<dbReference type="SMART" id="SM00924">
    <property type="entry name" value="MgtE_N"/>
    <property type="match status" value="1"/>
</dbReference>
<feature type="transmembrane region" description="Helical" evidence="9">
    <location>
        <begin position="441"/>
        <end position="464"/>
    </location>
</feature>
<dbReference type="SMART" id="SM00116">
    <property type="entry name" value="CBS"/>
    <property type="match status" value="2"/>
</dbReference>
<accession>A0A4V1AGT6</accession>
<dbReference type="CDD" id="cd04606">
    <property type="entry name" value="CBS_pair_Mg_transporter"/>
    <property type="match status" value="1"/>
</dbReference>
<protein>
    <recommendedName>
        <fullName evidence="9">Magnesium transporter MgtE</fullName>
    </recommendedName>
</protein>
<evidence type="ECO:0000256" key="7">
    <source>
        <dbReference type="ARBA" id="ARBA00023136"/>
    </source>
</evidence>
<dbReference type="InterPro" id="IPR046342">
    <property type="entry name" value="CBS_dom_sf"/>
</dbReference>
<evidence type="ECO:0000256" key="2">
    <source>
        <dbReference type="ARBA" id="ARBA00009749"/>
    </source>
</evidence>
<dbReference type="KEGG" id="fnk:E1750_10290"/>
<evidence type="ECO:0000313" key="12">
    <source>
        <dbReference type="Proteomes" id="UP000291124"/>
    </source>
</evidence>
<comment type="subcellular location">
    <subcellularLocation>
        <location evidence="9">Cell membrane</location>
        <topology evidence="9">Multi-pass membrane protein</topology>
    </subcellularLocation>
    <subcellularLocation>
        <location evidence="1">Membrane</location>
        <topology evidence="1">Multi-pass membrane protein</topology>
    </subcellularLocation>
</comment>
<keyword evidence="3 9" id="KW-0813">Transport</keyword>
<dbReference type="PANTHER" id="PTHR43773:SF1">
    <property type="entry name" value="MAGNESIUM TRANSPORTER MGTE"/>
    <property type="match status" value="1"/>
</dbReference>
<dbReference type="Gene3D" id="1.10.357.20">
    <property type="entry name" value="SLC41 divalent cation transporters, integral membrane domain"/>
    <property type="match status" value="1"/>
</dbReference>
<dbReference type="Pfam" id="PF03448">
    <property type="entry name" value="MgtE_N"/>
    <property type="match status" value="1"/>
</dbReference>
<dbReference type="InterPro" id="IPR000644">
    <property type="entry name" value="CBS_dom"/>
</dbReference>
<dbReference type="Pfam" id="PF00571">
    <property type="entry name" value="CBS"/>
    <property type="match status" value="2"/>
</dbReference>
<name>A0A4V1AGT6_9FLAO</name>
<feature type="transmembrane region" description="Helical" evidence="9">
    <location>
        <begin position="400"/>
        <end position="429"/>
    </location>
</feature>
<comment type="similarity">
    <text evidence="2 9">Belongs to the SLC41A transporter family.</text>
</comment>
<feature type="transmembrane region" description="Helical" evidence="9">
    <location>
        <begin position="367"/>
        <end position="388"/>
    </location>
</feature>
<keyword evidence="6 9" id="KW-1133">Transmembrane helix</keyword>
<keyword evidence="9" id="KW-0479">Metal-binding</keyword>
<dbReference type="InterPro" id="IPR006668">
    <property type="entry name" value="Mg_transptr_MgtE_intracell_dom"/>
</dbReference>
<dbReference type="RefSeq" id="WP_133276691.1">
    <property type="nucleotide sequence ID" value="NZ_CP037933.1"/>
</dbReference>
<evidence type="ECO:0000256" key="3">
    <source>
        <dbReference type="ARBA" id="ARBA00022448"/>
    </source>
</evidence>
<evidence type="ECO:0000259" key="10">
    <source>
        <dbReference type="PROSITE" id="PS51371"/>
    </source>
</evidence>
<dbReference type="SUPFAM" id="SSF54631">
    <property type="entry name" value="CBS-domain pair"/>
    <property type="match status" value="1"/>
</dbReference>
<keyword evidence="5 9" id="KW-0460">Magnesium</keyword>